<keyword evidence="1" id="KW-0812">Transmembrane</keyword>
<proteinExistence type="predicted"/>
<reference evidence="2 3" key="1">
    <citation type="submission" date="2019-09" db="EMBL/GenBank/DDBJ databases">
        <title>Draft genome sequence of Psychrobacter nivimaris LAMA 639, in search for biotechnological relevant genes.</title>
        <authorList>
            <person name="Lima A.O.S."/>
            <person name="Staloch B.E.K."/>
            <person name="Freitas R.C."/>
            <person name="Niero H."/>
            <person name="Silva M.A.C."/>
        </authorList>
    </citation>
    <scope>NUCLEOTIDE SEQUENCE [LARGE SCALE GENOMIC DNA]</scope>
    <source>
        <strain evidence="2 3">LAMA 639</strain>
    </source>
</reference>
<dbReference type="Proteomes" id="UP000471465">
    <property type="component" value="Unassembled WGS sequence"/>
</dbReference>
<protein>
    <submittedName>
        <fullName evidence="2">Uncharacterized protein</fullName>
    </submittedName>
</protein>
<name>A0A6N7BZ69_9GAMM</name>
<organism evidence="2 3">
    <name type="scientific">Psychrobacter nivimaris</name>
    <dbReference type="NCBI Taxonomy" id="281738"/>
    <lineage>
        <taxon>Bacteria</taxon>
        <taxon>Pseudomonadati</taxon>
        <taxon>Pseudomonadota</taxon>
        <taxon>Gammaproteobacteria</taxon>
        <taxon>Moraxellales</taxon>
        <taxon>Moraxellaceae</taxon>
        <taxon>Psychrobacter</taxon>
    </lineage>
</organism>
<comment type="caution">
    <text evidence="2">The sequence shown here is derived from an EMBL/GenBank/DDBJ whole genome shotgun (WGS) entry which is preliminary data.</text>
</comment>
<evidence type="ECO:0000313" key="3">
    <source>
        <dbReference type="Proteomes" id="UP000471465"/>
    </source>
</evidence>
<sequence length="40" mass="4627">MVLTKKIARLIGEVVCLSLLNSYLSVQLLMQLMWVTMCRQ</sequence>
<accession>A0A6N7BZ69</accession>
<evidence type="ECO:0000256" key="1">
    <source>
        <dbReference type="SAM" id="Phobius"/>
    </source>
</evidence>
<feature type="transmembrane region" description="Helical" evidence="1">
    <location>
        <begin position="7"/>
        <end position="26"/>
    </location>
</feature>
<keyword evidence="1" id="KW-0472">Membrane</keyword>
<keyword evidence="3" id="KW-1185">Reference proteome</keyword>
<keyword evidence="1" id="KW-1133">Transmembrane helix</keyword>
<dbReference type="EMBL" id="VZIZ01000020">
    <property type="protein sequence ID" value="KAF0568362.1"/>
    <property type="molecule type" value="Genomic_DNA"/>
</dbReference>
<gene>
    <name evidence="2" type="ORF">FQV37_1088</name>
</gene>
<dbReference type="AlphaFoldDB" id="A0A6N7BZ69"/>
<evidence type="ECO:0000313" key="2">
    <source>
        <dbReference type="EMBL" id="KAF0568362.1"/>
    </source>
</evidence>